<dbReference type="InterPro" id="IPR020057">
    <property type="entry name" value="Ribosomal_bL25_b-dom"/>
</dbReference>
<dbReference type="GO" id="GO:0022625">
    <property type="term" value="C:cytosolic large ribosomal subunit"/>
    <property type="evidence" value="ECO:0007669"/>
    <property type="project" value="TreeGrafter"/>
</dbReference>
<dbReference type="Proteomes" id="UP000005952">
    <property type="component" value="Chromosome"/>
</dbReference>
<dbReference type="InterPro" id="IPR020056">
    <property type="entry name" value="Rbsml_bL25/Gln-tRNA_synth_N"/>
</dbReference>
<dbReference type="SUPFAM" id="SSF50715">
    <property type="entry name" value="Ribosomal protein L25-like"/>
    <property type="match status" value="1"/>
</dbReference>
<evidence type="ECO:0000256" key="2">
    <source>
        <dbReference type="ARBA" id="ARBA00022884"/>
    </source>
</evidence>
<evidence type="ECO:0000256" key="1">
    <source>
        <dbReference type="ARBA" id="ARBA00022730"/>
    </source>
</evidence>
<dbReference type="Pfam" id="PF01386">
    <property type="entry name" value="Ribosomal_L25p"/>
    <property type="match status" value="1"/>
</dbReference>
<dbReference type="STRING" id="670307.HYPDE_36153"/>
<dbReference type="GO" id="GO:0008097">
    <property type="term" value="F:5S rRNA binding"/>
    <property type="evidence" value="ECO:0007669"/>
    <property type="project" value="InterPro"/>
</dbReference>
<sequence>MSELISLKATARPRAGKGAARQARRDGNVPAVIYGNHETPETINLEYNELWKQVLRGHFTSTAIELDVEGKKHIVLARDVQVDPIRDTPLHVDFQRVGKDGMIRVSIPVHFVHEALSPGLKRGGVLNIVRHDVEVLAPYDKLPRFFEVSLEGLEIGRSIHISAVHLPEGVTPVIKNRDFTIATIAGALKGEEETTTAAAATDAAAAAPADAKGAAPAAAAGGKAAAPAAKAAVPAAAKPAAKK</sequence>
<accession>N0B9H4</accession>
<keyword evidence="4 5" id="KW-0687">Ribonucleoprotein</keyword>
<dbReference type="InterPro" id="IPR011035">
    <property type="entry name" value="Ribosomal_bL25/Gln-tRNA_synth"/>
</dbReference>
<gene>
    <name evidence="5" type="primary">rplY</name>
    <name evidence="5" type="synonym">ctc</name>
    <name evidence="9" type="ORF">HYPDE_36153</name>
</gene>
<evidence type="ECO:0000256" key="6">
    <source>
        <dbReference type="SAM" id="MobiDB-lite"/>
    </source>
</evidence>
<keyword evidence="10" id="KW-1185">Reference proteome</keyword>
<comment type="similarity">
    <text evidence="5">Belongs to the bacterial ribosomal protein bL25 family. CTC subfamily.</text>
</comment>
<feature type="domain" description="Large ribosomal subunit protein bL25 beta" evidence="8">
    <location>
        <begin position="103"/>
        <end position="186"/>
    </location>
</feature>
<dbReference type="PANTHER" id="PTHR33284">
    <property type="entry name" value="RIBOSOMAL PROTEIN L25/GLN-TRNA SYNTHETASE, ANTI-CODON-BINDING DOMAIN-CONTAINING PROTEIN"/>
    <property type="match status" value="1"/>
</dbReference>
<keyword evidence="1 5" id="KW-0699">rRNA-binding</keyword>
<dbReference type="GO" id="GO:0006412">
    <property type="term" value="P:translation"/>
    <property type="evidence" value="ECO:0007669"/>
    <property type="project" value="UniProtKB-UniRule"/>
</dbReference>
<dbReference type="InterPro" id="IPR020930">
    <property type="entry name" value="Ribosomal_uL5_bac-type"/>
</dbReference>
<dbReference type="NCBIfam" id="NF004128">
    <property type="entry name" value="PRK05618.1-2"/>
    <property type="match status" value="1"/>
</dbReference>
<dbReference type="EMBL" id="CP005587">
    <property type="protein sequence ID" value="AGK58902.1"/>
    <property type="molecule type" value="Genomic_DNA"/>
</dbReference>
<feature type="domain" description="Large ribosomal subunit protein bL25 L25" evidence="7">
    <location>
        <begin position="7"/>
        <end position="94"/>
    </location>
</feature>
<protein>
    <recommendedName>
        <fullName evidence="5">Large ribosomal subunit protein bL25</fullName>
    </recommendedName>
    <alternativeName>
        <fullName evidence="5">General stress protein CTC</fullName>
    </alternativeName>
</protein>
<evidence type="ECO:0000313" key="10">
    <source>
        <dbReference type="Proteomes" id="UP000005952"/>
    </source>
</evidence>
<dbReference type="Gene3D" id="2.170.120.20">
    <property type="entry name" value="Ribosomal protein L25, beta domain"/>
    <property type="match status" value="1"/>
</dbReference>
<name>N0B9H4_9HYPH</name>
<keyword evidence="2 5" id="KW-0694">RNA-binding</keyword>
<dbReference type="HOGENOM" id="CLU_075939_0_0_5"/>
<evidence type="ECO:0000256" key="5">
    <source>
        <dbReference type="HAMAP-Rule" id="MF_01334"/>
    </source>
</evidence>
<evidence type="ECO:0000256" key="3">
    <source>
        <dbReference type="ARBA" id="ARBA00022980"/>
    </source>
</evidence>
<dbReference type="eggNOG" id="COG1825">
    <property type="taxonomic scope" value="Bacteria"/>
</dbReference>
<dbReference type="NCBIfam" id="TIGR00731">
    <property type="entry name" value="bL25_bact_ctc"/>
    <property type="match status" value="1"/>
</dbReference>
<comment type="subunit">
    <text evidence="5">Part of the 50S ribosomal subunit; part of the 5S rRNA/L5/L18/L25 subcomplex. Contacts the 5S rRNA. Binds to the 5S rRNA independently of L5 and L18.</text>
</comment>
<dbReference type="PANTHER" id="PTHR33284:SF1">
    <property type="entry name" value="RIBOSOMAL PROTEIN L25_GLN-TRNA SYNTHETASE, ANTI-CODON-BINDING DOMAIN-CONTAINING PROTEIN"/>
    <property type="match status" value="1"/>
</dbReference>
<reference evidence="9 10" key="1">
    <citation type="journal article" date="2013" name="Genome Announc.">
        <title>Genome sequences for three denitrifying bacterial strains isolated from a uranium- and nitrate-contaminated subsurface environment.</title>
        <authorList>
            <person name="Venkatramanan R."/>
            <person name="Prakash O."/>
            <person name="Woyke T."/>
            <person name="Chain P."/>
            <person name="Goodwin L.A."/>
            <person name="Watson D."/>
            <person name="Brooks S."/>
            <person name="Kostka J.E."/>
            <person name="Green S.J."/>
        </authorList>
    </citation>
    <scope>NUCLEOTIDE SEQUENCE [LARGE SCALE GENOMIC DNA]</scope>
    <source>
        <strain evidence="9 10">1NES1</strain>
    </source>
</reference>
<dbReference type="Pfam" id="PF14693">
    <property type="entry name" value="Ribosomal_TL5_C"/>
    <property type="match status" value="1"/>
</dbReference>
<dbReference type="GO" id="GO:0003735">
    <property type="term" value="F:structural constituent of ribosome"/>
    <property type="evidence" value="ECO:0007669"/>
    <property type="project" value="InterPro"/>
</dbReference>
<feature type="region of interest" description="Disordered" evidence="6">
    <location>
        <begin position="1"/>
        <end position="24"/>
    </location>
</feature>
<keyword evidence="3 5" id="KW-0689">Ribosomal protein</keyword>
<dbReference type="HAMAP" id="MF_01334">
    <property type="entry name" value="Ribosomal_bL25_CTC"/>
    <property type="match status" value="1"/>
</dbReference>
<dbReference type="KEGG" id="hdt:HYPDE_36153"/>
<dbReference type="InterPro" id="IPR029751">
    <property type="entry name" value="Ribosomal_L25_dom"/>
</dbReference>
<evidence type="ECO:0000259" key="8">
    <source>
        <dbReference type="Pfam" id="PF14693"/>
    </source>
</evidence>
<dbReference type="RefSeq" id="WP_015598919.1">
    <property type="nucleotide sequence ID" value="NC_021172.1"/>
</dbReference>
<comment type="function">
    <text evidence="5">This is one of the proteins that binds to the 5S RNA in the ribosome where it forms part of the central protuberance.</text>
</comment>
<feature type="compositionally biased region" description="Low complexity" evidence="6">
    <location>
        <begin position="9"/>
        <end position="21"/>
    </location>
</feature>
<dbReference type="InterPro" id="IPR001021">
    <property type="entry name" value="Ribosomal_bL25_long"/>
</dbReference>
<dbReference type="OrthoDB" id="9806411at2"/>
<evidence type="ECO:0000256" key="4">
    <source>
        <dbReference type="ARBA" id="ARBA00023274"/>
    </source>
</evidence>
<dbReference type="CDD" id="cd00495">
    <property type="entry name" value="Ribosomal_L25_TL5_CTC"/>
    <property type="match status" value="1"/>
</dbReference>
<dbReference type="InterPro" id="IPR037121">
    <property type="entry name" value="Ribosomal_bL25_C"/>
</dbReference>
<evidence type="ECO:0000313" key="9">
    <source>
        <dbReference type="EMBL" id="AGK58902.1"/>
    </source>
</evidence>
<evidence type="ECO:0000259" key="7">
    <source>
        <dbReference type="Pfam" id="PF01386"/>
    </source>
</evidence>
<proteinExistence type="inferred from homology"/>
<dbReference type="AlphaFoldDB" id="N0B9H4"/>
<dbReference type="Gene3D" id="2.40.240.10">
    <property type="entry name" value="Ribosomal Protein L25, Chain P"/>
    <property type="match status" value="1"/>
</dbReference>
<organism evidence="9 10">
    <name type="scientific">Hyphomicrobium denitrificans 1NES1</name>
    <dbReference type="NCBI Taxonomy" id="670307"/>
    <lineage>
        <taxon>Bacteria</taxon>
        <taxon>Pseudomonadati</taxon>
        <taxon>Pseudomonadota</taxon>
        <taxon>Alphaproteobacteria</taxon>
        <taxon>Hyphomicrobiales</taxon>
        <taxon>Hyphomicrobiaceae</taxon>
        <taxon>Hyphomicrobium</taxon>
    </lineage>
</organism>